<evidence type="ECO:0000256" key="3">
    <source>
        <dbReference type="ARBA" id="ARBA00022737"/>
    </source>
</evidence>
<keyword evidence="7" id="KW-0868">Chloride</keyword>
<feature type="transmembrane region" description="Helical" evidence="8">
    <location>
        <begin position="29"/>
        <end position="55"/>
    </location>
</feature>
<protein>
    <recommendedName>
        <fullName evidence="11">Chloride channel clc</fullName>
    </recommendedName>
</protein>
<dbReference type="PRINTS" id="PR00762">
    <property type="entry name" value="CLCHANNEL"/>
</dbReference>
<dbReference type="InterPro" id="IPR051280">
    <property type="entry name" value="Cl-channel/antiporter"/>
</dbReference>
<dbReference type="Proteomes" id="UP000826656">
    <property type="component" value="Unassembled WGS sequence"/>
</dbReference>
<keyword evidence="3" id="KW-0677">Repeat</keyword>
<dbReference type="EMBL" id="JAIVGD010000023">
    <property type="protein sequence ID" value="KAH0742541.1"/>
    <property type="molecule type" value="Genomic_DNA"/>
</dbReference>
<keyword evidence="7" id="KW-0406">Ion transport</keyword>
<evidence type="ECO:0000313" key="9">
    <source>
        <dbReference type="EMBL" id="KAH0742541.1"/>
    </source>
</evidence>
<dbReference type="InterPro" id="IPR046342">
    <property type="entry name" value="CBS_dom_sf"/>
</dbReference>
<dbReference type="SUPFAM" id="SSF81340">
    <property type="entry name" value="Clc chloride channel"/>
    <property type="match status" value="1"/>
</dbReference>
<dbReference type="PRINTS" id="PR01120">
    <property type="entry name" value="CLCHANNELPLT"/>
</dbReference>
<keyword evidence="10" id="KW-1185">Reference proteome</keyword>
<evidence type="ECO:0000256" key="7">
    <source>
        <dbReference type="ARBA" id="ARBA00023173"/>
    </source>
</evidence>
<dbReference type="InterPro" id="IPR002251">
    <property type="entry name" value="Cl_channel_pln"/>
</dbReference>
<evidence type="ECO:0000256" key="1">
    <source>
        <dbReference type="ARBA" id="ARBA00004141"/>
    </source>
</evidence>
<comment type="caution">
    <text evidence="9">The sequence shown here is derived from an EMBL/GenBank/DDBJ whole genome shotgun (WGS) entry which is preliminary data.</text>
</comment>
<keyword evidence="7" id="KW-0813">Transport</keyword>
<dbReference type="SUPFAM" id="SSF54631">
    <property type="entry name" value="CBS-domain pair"/>
    <property type="match status" value="1"/>
</dbReference>
<gene>
    <name evidence="9" type="ORF">KY290_030534</name>
</gene>
<evidence type="ECO:0000256" key="5">
    <source>
        <dbReference type="ARBA" id="ARBA00023122"/>
    </source>
</evidence>
<dbReference type="InterPro" id="IPR001807">
    <property type="entry name" value="ClC"/>
</dbReference>
<dbReference type="PANTHER" id="PTHR11689">
    <property type="entry name" value="CHLORIDE CHANNEL PROTEIN CLC FAMILY MEMBER"/>
    <property type="match status" value="1"/>
</dbReference>
<evidence type="ECO:0000256" key="6">
    <source>
        <dbReference type="ARBA" id="ARBA00023136"/>
    </source>
</evidence>
<keyword evidence="5" id="KW-0129">CBS domain</keyword>
<feature type="transmembrane region" description="Helical" evidence="8">
    <location>
        <begin position="389"/>
        <end position="406"/>
    </location>
</feature>
<keyword evidence="7" id="KW-0407">Ion channel</keyword>
<dbReference type="Gene3D" id="1.10.3080.10">
    <property type="entry name" value="Clc chloride channel"/>
    <property type="match status" value="2"/>
</dbReference>
<feature type="transmembrane region" description="Helical" evidence="8">
    <location>
        <begin position="232"/>
        <end position="252"/>
    </location>
</feature>
<name>A0ABQ7U6K1_SOLTU</name>
<evidence type="ECO:0000313" key="10">
    <source>
        <dbReference type="Proteomes" id="UP000826656"/>
    </source>
</evidence>
<sequence>MATLISLSIKNISSYKLRATVSYIDDKRYFMGFAFFAGVNILLTLVAAFFTIYFAPTAAGPGVPEIKAYLNGVDTSNMFGETTLFVKIIGSIGAVSTGLDLGKEEPLIHIGSCIASLIGQGESDSYKLSWHWLRYFNNDRDKRDLITYGSSSGVCAAFRAPVAGVLFALKEVATWWRSDLIWRTFFSTIVVVAVLRFFMDYYKSGSCGLFGRGGIILFDVSDVIVRYHFMDIIPVVIIGVIGGLLESLYNHVLHKVLRLYNLVNEKGKLHELLLALSVSIFTSICIYGLPFLAKCKPCDSSLSDSCPGTGETGNFKQLNCPNGYYNDLATLLLATKEDGYGRLLGIAMRPYTKIDQELFAFLGAASLMAGSMRMTVTVCVIFLELTNNLLFLPITMLVLLIAKSVADCFNPSIYEIILELKGLPFLEGYPEAWMRNITVGELADVKPLVVTLQGIEKVRRIVEVLKYTTHNGFPVVNGVIPELHGLVLRTHILLVLKKKWFLNERRRTEDWEVEEKFTWIDLAERWVVESLSVAKAMVAFKKVELRHMIIVPKYQAAGGPSPLQSMNTRPVVKVLYNCKSCSCQEVGEAIEYFTKQERQGCLYIGQ</sequence>
<feature type="transmembrane region" description="Helical" evidence="8">
    <location>
        <begin position="145"/>
        <end position="168"/>
    </location>
</feature>
<dbReference type="Pfam" id="PF00654">
    <property type="entry name" value="Voltage_CLC"/>
    <property type="match status" value="2"/>
</dbReference>
<evidence type="ECO:0008006" key="11">
    <source>
        <dbReference type="Google" id="ProtNLM"/>
    </source>
</evidence>
<evidence type="ECO:0000256" key="8">
    <source>
        <dbReference type="SAM" id="Phobius"/>
    </source>
</evidence>
<evidence type="ECO:0000256" key="4">
    <source>
        <dbReference type="ARBA" id="ARBA00022989"/>
    </source>
</evidence>
<keyword evidence="2 8" id="KW-0812">Transmembrane</keyword>
<reference evidence="9 10" key="1">
    <citation type="journal article" date="2021" name="bioRxiv">
        <title>Chromosome-scale and haplotype-resolved genome assembly of a tetraploid potato cultivar.</title>
        <authorList>
            <person name="Sun H."/>
            <person name="Jiao W.-B."/>
            <person name="Krause K."/>
            <person name="Campoy J.A."/>
            <person name="Goel M."/>
            <person name="Folz-Donahue K."/>
            <person name="Kukat C."/>
            <person name="Huettel B."/>
            <person name="Schneeberger K."/>
        </authorList>
    </citation>
    <scope>NUCLEOTIDE SEQUENCE [LARGE SCALE GENOMIC DNA]</scope>
    <source>
        <strain evidence="9">SolTubOtavaFocal</strain>
        <tissue evidence="9">Leaves</tissue>
    </source>
</reference>
<keyword evidence="6 8" id="KW-0472">Membrane</keyword>
<feature type="transmembrane region" description="Helical" evidence="8">
    <location>
        <begin position="272"/>
        <end position="293"/>
    </location>
</feature>
<dbReference type="PANTHER" id="PTHR11689:SF154">
    <property type="entry name" value="CHLORIDE CHANNEL PROTEIN"/>
    <property type="match status" value="1"/>
</dbReference>
<feature type="transmembrane region" description="Helical" evidence="8">
    <location>
        <begin position="180"/>
        <end position="199"/>
    </location>
</feature>
<organism evidence="9 10">
    <name type="scientific">Solanum tuberosum</name>
    <name type="common">Potato</name>
    <dbReference type="NCBI Taxonomy" id="4113"/>
    <lineage>
        <taxon>Eukaryota</taxon>
        <taxon>Viridiplantae</taxon>
        <taxon>Streptophyta</taxon>
        <taxon>Embryophyta</taxon>
        <taxon>Tracheophyta</taxon>
        <taxon>Spermatophyta</taxon>
        <taxon>Magnoliopsida</taxon>
        <taxon>eudicotyledons</taxon>
        <taxon>Gunneridae</taxon>
        <taxon>Pentapetalae</taxon>
        <taxon>asterids</taxon>
        <taxon>lamiids</taxon>
        <taxon>Solanales</taxon>
        <taxon>Solanaceae</taxon>
        <taxon>Solanoideae</taxon>
        <taxon>Solaneae</taxon>
        <taxon>Solanum</taxon>
    </lineage>
</organism>
<dbReference type="InterPro" id="IPR014743">
    <property type="entry name" value="Cl-channel_core"/>
</dbReference>
<accession>A0ABQ7U6K1</accession>
<keyword evidence="7" id="KW-0869">Chloride channel</keyword>
<proteinExistence type="predicted"/>
<evidence type="ECO:0000256" key="2">
    <source>
        <dbReference type="ARBA" id="ARBA00022692"/>
    </source>
</evidence>
<comment type="subcellular location">
    <subcellularLocation>
        <location evidence="1">Membrane</location>
        <topology evidence="1">Multi-pass membrane protein</topology>
    </subcellularLocation>
</comment>
<keyword evidence="4 8" id="KW-1133">Transmembrane helix</keyword>